<dbReference type="VEuPathDB" id="FungiDB:SI65_09176"/>
<reference evidence="1 2" key="1">
    <citation type="journal article" date="2016" name="BMC Genomics">
        <title>Comparative genomic and transcriptomic analyses of the Fuzhuan brick tea-fermentation fungus Aspergillus cristatus.</title>
        <authorList>
            <person name="Ge Y."/>
            <person name="Wang Y."/>
            <person name="Liu Y."/>
            <person name="Tan Y."/>
            <person name="Ren X."/>
            <person name="Zhang X."/>
            <person name="Hyde K.D."/>
            <person name="Liu Y."/>
            <person name="Liu Z."/>
        </authorList>
    </citation>
    <scope>NUCLEOTIDE SEQUENCE [LARGE SCALE GENOMIC DNA]</scope>
    <source>
        <strain evidence="1 2">GZAAS20.1005</strain>
    </source>
</reference>
<dbReference type="AlphaFoldDB" id="A0A1E3B2P7"/>
<protein>
    <recommendedName>
        <fullName evidence="3">F-box domain-containing protein</fullName>
    </recommendedName>
</protein>
<evidence type="ECO:0000313" key="2">
    <source>
        <dbReference type="Proteomes" id="UP000094569"/>
    </source>
</evidence>
<dbReference type="Proteomes" id="UP000094569">
    <property type="component" value="Unassembled WGS sequence"/>
</dbReference>
<dbReference type="OrthoDB" id="4475229at2759"/>
<proteinExistence type="predicted"/>
<accession>A0A1E3B2P7</accession>
<comment type="caution">
    <text evidence="1">The sequence shown here is derived from an EMBL/GenBank/DDBJ whole genome shotgun (WGS) entry which is preliminary data.</text>
</comment>
<organism evidence="1 2">
    <name type="scientific">Aspergillus cristatus</name>
    <name type="common">Chinese Fuzhuan brick tea-fermentation fungus</name>
    <name type="synonym">Eurotium cristatum</name>
    <dbReference type="NCBI Taxonomy" id="573508"/>
    <lineage>
        <taxon>Eukaryota</taxon>
        <taxon>Fungi</taxon>
        <taxon>Dikarya</taxon>
        <taxon>Ascomycota</taxon>
        <taxon>Pezizomycotina</taxon>
        <taxon>Eurotiomycetes</taxon>
        <taxon>Eurotiomycetidae</taxon>
        <taxon>Eurotiales</taxon>
        <taxon>Aspergillaceae</taxon>
        <taxon>Aspergillus</taxon>
        <taxon>Aspergillus subgen. Aspergillus</taxon>
    </lineage>
</organism>
<keyword evidence="2" id="KW-1185">Reference proteome</keyword>
<sequence length="164" mass="18546">MPILALPLEILFLVTENLDLPDLWALYNSCQGLQACSARLLFQSVEIRFDGVYPTLLNSRYFPPGPNRLPSMLTKWSSHVKKINFWGDEDAIQLEFLNILDALDNLRAFRHYQLPPRSSLLSRTFDAAGQAAIIGGAERGLHVPTNMDVPDDIQQFTHIAFVLH</sequence>
<name>A0A1E3B2P7_ASPCR</name>
<evidence type="ECO:0000313" key="1">
    <source>
        <dbReference type="EMBL" id="ODM15235.1"/>
    </source>
</evidence>
<dbReference type="EMBL" id="JXNT01000017">
    <property type="protein sequence ID" value="ODM15235.1"/>
    <property type="molecule type" value="Genomic_DNA"/>
</dbReference>
<gene>
    <name evidence="1" type="ORF">SI65_09176</name>
</gene>
<evidence type="ECO:0008006" key="3">
    <source>
        <dbReference type="Google" id="ProtNLM"/>
    </source>
</evidence>